<dbReference type="InterPro" id="IPR033749">
    <property type="entry name" value="Polyprenyl_synt_CS"/>
</dbReference>
<evidence type="ECO:0000313" key="9">
    <source>
        <dbReference type="Proteomes" id="UP000250796"/>
    </source>
</evidence>
<evidence type="ECO:0000256" key="3">
    <source>
        <dbReference type="ARBA" id="ARBA00022679"/>
    </source>
</evidence>
<dbReference type="CDD" id="cd00685">
    <property type="entry name" value="Trans_IPPS_HT"/>
    <property type="match status" value="1"/>
</dbReference>
<comment type="cofactor">
    <cofactor evidence="1">
        <name>Mg(2+)</name>
        <dbReference type="ChEBI" id="CHEBI:18420"/>
    </cofactor>
</comment>
<dbReference type="EMBL" id="LS974202">
    <property type="protein sequence ID" value="SSC13281.1"/>
    <property type="molecule type" value="Genomic_DNA"/>
</dbReference>
<dbReference type="KEGG" id="minf:MESINF_1837"/>
<dbReference type="AlphaFoldDB" id="A0A7Z7PR94"/>
<accession>A0A7Z7PR94</accession>
<comment type="similarity">
    <text evidence="2 7">Belongs to the FPP/GGPP synthase family.</text>
</comment>
<dbReference type="Gene3D" id="1.10.600.10">
    <property type="entry name" value="Farnesyl Diphosphate Synthase"/>
    <property type="match status" value="1"/>
</dbReference>
<dbReference type="GO" id="GO:0004659">
    <property type="term" value="F:prenyltransferase activity"/>
    <property type="evidence" value="ECO:0007669"/>
    <property type="project" value="InterPro"/>
</dbReference>
<dbReference type="Proteomes" id="UP000250796">
    <property type="component" value="Chromosome MESINF"/>
</dbReference>
<dbReference type="PANTHER" id="PTHR43281">
    <property type="entry name" value="FARNESYL DIPHOSPHATE SYNTHASE"/>
    <property type="match status" value="1"/>
</dbReference>
<dbReference type="Pfam" id="PF00348">
    <property type="entry name" value="polyprenyl_synt"/>
    <property type="match status" value="1"/>
</dbReference>
<dbReference type="RefSeq" id="WP_169699447.1">
    <property type="nucleotide sequence ID" value="NZ_LS974202.1"/>
</dbReference>
<dbReference type="PROSITE" id="PS00444">
    <property type="entry name" value="POLYPRENYL_SYNTHASE_2"/>
    <property type="match status" value="1"/>
</dbReference>
<keyword evidence="5" id="KW-0460">Magnesium</keyword>
<dbReference type="SFLD" id="SFLDG01017">
    <property type="entry name" value="Polyprenyl_Transferase_Like"/>
    <property type="match status" value="1"/>
</dbReference>
<sequence length="279" mass="31873">MKLEKFISFFDKKLSDHLCGICSYTPFREIISYTPLVGGKRLRPYLIWELSRLTSFGSDRALKTGIAVELFHSGSLIHDDLPPIDNDDFRRGKPSNHSIFGEARAILAGDYLMLYPSKVISSLDLDHRYKERLMNLWSDVSLQVVEGEFADVTPSERTEELLSFIRRGKTASLFGFCFAAPFCVDDGSKFSEMFELGVDFGEIFQMMDDIKDATSTLQELGKTPGKDLSQDKLTLLSFRSVEQAEAMVEKRFYAFCEKITEYRDLAGELEDIFRLIARR</sequence>
<evidence type="ECO:0000256" key="6">
    <source>
        <dbReference type="ARBA" id="ARBA00023229"/>
    </source>
</evidence>
<evidence type="ECO:0000256" key="5">
    <source>
        <dbReference type="ARBA" id="ARBA00022842"/>
    </source>
</evidence>
<keyword evidence="6" id="KW-0414">Isoprene biosynthesis</keyword>
<evidence type="ECO:0000256" key="2">
    <source>
        <dbReference type="ARBA" id="ARBA00006706"/>
    </source>
</evidence>
<dbReference type="PROSITE" id="PS00723">
    <property type="entry name" value="POLYPRENYL_SYNTHASE_1"/>
    <property type="match status" value="1"/>
</dbReference>
<dbReference type="InterPro" id="IPR008949">
    <property type="entry name" value="Isoprenoid_synthase_dom_sf"/>
</dbReference>
<reference evidence="8 9" key="1">
    <citation type="submission" date="2017-01" db="EMBL/GenBank/DDBJ databases">
        <authorList>
            <person name="Erauso G."/>
        </authorList>
    </citation>
    <scope>NUCLEOTIDE SEQUENCE [LARGE SCALE GENOMIC DNA]</scope>
    <source>
        <strain evidence="8">MESINF1</strain>
    </source>
</reference>
<keyword evidence="9" id="KW-1185">Reference proteome</keyword>
<organism evidence="8 9">
    <name type="scientific">Mesotoga infera</name>
    <dbReference type="NCBI Taxonomy" id="1236046"/>
    <lineage>
        <taxon>Bacteria</taxon>
        <taxon>Thermotogati</taxon>
        <taxon>Thermotogota</taxon>
        <taxon>Thermotogae</taxon>
        <taxon>Kosmotogales</taxon>
        <taxon>Kosmotogaceae</taxon>
        <taxon>Mesotoga</taxon>
    </lineage>
</organism>
<evidence type="ECO:0000313" key="8">
    <source>
        <dbReference type="EMBL" id="SSC13281.1"/>
    </source>
</evidence>
<dbReference type="SUPFAM" id="SSF48576">
    <property type="entry name" value="Terpenoid synthases"/>
    <property type="match status" value="1"/>
</dbReference>
<dbReference type="GO" id="GO:0008299">
    <property type="term" value="P:isoprenoid biosynthetic process"/>
    <property type="evidence" value="ECO:0007669"/>
    <property type="project" value="UniProtKB-KW"/>
</dbReference>
<keyword evidence="4" id="KW-0479">Metal-binding</keyword>
<dbReference type="SFLD" id="SFLDS00005">
    <property type="entry name" value="Isoprenoid_Synthase_Type_I"/>
    <property type="match status" value="1"/>
</dbReference>
<gene>
    <name evidence="8" type="ORF">MESINF_1837</name>
</gene>
<dbReference type="InterPro" id="IPR000092">
    <property type="entry name" value="Polyprenyl_synt"/>
</dbReference>
<evidence type="ECO:0000256" key="1">
    <source>
        <dbReference type="ARBA" id="ARBA00001946"/>
    </source>
</evidence>
<proteinExistence type="inferred from homology"/>
<dbReference type="GO" id="GO:0046872">
    <property type="term" value="F:metal ion binding"/>
    <property type="evidence" value="ECO:0007669"/>
    <property type="project" value="UniProtKB-KW"/>
</dbReference>
<keyword evidence="3 7" id="KW-0808">Transferase</keyword>
<evidence type="ECO:0000256" key="4">
    <source>
        <dbReference type="ARBA" id="ARBA00022723"/>
    </source>
</evidence>
<evidence type="ECO:0000256" key="7">
    <source>
        <dbReference type="RuleBase" id="RU004466"/>
    </source>
</evidence>
<protein>
    <submittedName>
        <fullName evidence="8">Geranylgeranyl pyrophosphate synthase</fullName>
    </submittedName>
</protein>
<name>A0A7Z7PR94_9BACT</name>
<dbReference type="PANTHER" id="PTHR43281:SF1">
    <property type="entry name" value="FARNESYL DIPHOSPHATE SYNTHASE"/>
    <property type="match status" value="1"/>
</dbReference>